<feature type="compositionally biased region" description="Basic and acidic residues" evidence="1">
    <location>
        <begin position="67"/>
        <end position="90"/>
    </location>
</feature>
<dbReference type="AlphaFoldDB" id="A0A835S2W2"/>
<comment type="caution">
    <text evidence="2">The sequence shown here is derived from an EMBL/GenBank/DDBJ whole genome shotgun (WGS) entry which is preliminary data.</text>
</comment>
<keyword evidence="3" id="KW-1185">Reference proteome</keyword>
<evidence type="ECO:0000256" key="1">
    <source>
        <dbReference type="SAM" id="MobiDB-lite"/>
    </source>
</evidence>
<organism evidence="2 3">
    <name type="scientific">Vanilla planifolia</name>
    <name type="common">Vanilla</name>
    <dbReference type="NCBI Taxonomy" id="51239"/>
    <lineage>
        <taxon>Eukaryota</taxon>
        <taxon>Viridiplantae</taxon>
        <taxon>Streptophyta</taxon>
        <taxon>Embryophyta</taxon>
        <taxon>Tracheophyta</taxon>
        <taxon>Spermatophyta</taxon>
        <taxon>Magnoliopsida</taxon>
        <taxon>Liliopsida</taxon>
        <taxon>Asparagales</taxon>
        <taxon>Orchidaceae</taxon>
        <taxon>Vanilloideae</taxon>
        <taxon>Vanilleae</taxon>
        <taxon>Vanilla</taxon>
    </lineage>
</organism>
<proteinExistence type="predicted"/>
<gene>
    <name evidence="2" type="ORF">HPP92_004011</name>
</gene>
<evidence type="ECO:0000313" key="2">
    <source>
        <dbReference type="EMBL" id="KAG0499320.1"/>
    </source>
</evidence>
<feature type="region of interest" description="Disordered" evidence="1">
    <location>
        <begin position="34"/>
        <end position="90"/>
    </location>
</feature>
<evidence type="ECO:0000313" key="3">
    <source>
        <dbReference type="Proteomes" id="UP000636800"/>
    </source>
</evidence>
<dbReference type="Proteomes" id="UP000636800">
    <property type="component" value="Chromosome 1"/>
</dbReference>
<dbReference type="EMBL" id="JADCNL010000001">
    <property type="protein sequence ID" value="KAG0499320.1"/>
    <property type="molecule type" value="Genomic_DNA"/>
</dbReference>
<accession>A0A835S2W2</accession>
<name>A0A835S2W2_VANPL</name>
<sequence>MNQDVELVQTKHGQARELLRHHAAGIRYFLEELHEDRDPADEKPLVPPPDAAGRKGNQVPNQVPSTDAERPRSERSETCSVDKRVSAGGG</sequence>
<reference evidence="2 3" key="1">
    <citation type="journal article" date="2020" name="Nat. Food">
        <title>A phased Vanilla planifolia genome enables genetic improvement of flavour and production.</title>
        <authorList>
            <person name="Hasing T."/>
            <person name="Tang H."/>
            <person name="Brym M."/>
            <person name="Khazi F."/>
            <person name="Huang T."/>
            <person name="Chambers A.H."/>
        </authorList>
    </citation>
    <scope>NUCLEOTIDE SEQUENCE [LARGE SCALE GENOMIC DNA]</scope>
    <source>
        <tissue evidence="2">Leaf</tissue>
    </source>
</reference>
<feature type="compositionally biased region" description="Basic and acidic residues" evidence="1">
    <location>
        <begin position="34"/>
        <end position="44"/>
    </location>
</feature>
<dbReference type="OrthoDB" id="1934063at2759"/>
<protein>
    <submittedName>
        <fullName evidence="2">Uncharacterized protein</fullName>
    </submittedName>
</protein>